<keyword evidence="2" id="KW-0456">Lyase</keyword>
<sequence length="162" mass="17795">MRLWSLHPRHLDRQGLTGCWRESLLAQAVLAGRTQGYRAHPQLERFRAHPEPLAAVGAYLETLAQDAAARGYRFDASRIAQRPGDAAGLAPIPVTEGQVELEWQHLLAKLAARSPERWEHEAALSGPEVHPVFSVVPGPVESWERAAPTRDDGTAVESTDGQ</sequence>
<accession>C7MCN1</accession>
<reference evidence="2 3" key="1">
    <citation type="journal article" date="2009" name="Stand. Genomic Sci.">
        <title>Complete genome sequence of Brachybacterium faecium type strain (Schefferle 6-10).</title>
        <authorList>
            <person name="Lapidus A."/>
            <person name="Pukall R."/>
            <person name="Labuttii K."/>
            <person name="Copeland A."/>
            <person name="Del Rio T.G."/>
            <person name="Nolan M."/>
            <person name="Chen F."/>
            <person name="Lucas S."/>
            <person name="Tice H."/>
            <person name="Cheng J.F."/>
            <person name="Bruce D."/>
            <person name="Goodwin L."/>
            <person name="Pitluck S."/>
            <person name="Rohde M."/>
            <person name="Goker M."/>
            <person name="Pati A."/>
            <person name="Ivanova N."/>
            <person name="Mavrommatis K."/>
            <person name="Chen A."/>
            <person name="Palaniappan K."/>
            <person name="D'haeseleer P."/>
            <person name="Chain P."/>
            <person name="Bristow J."/>
            <person name="Eisen J.A."/>
            <person name="Markowitz V."/>
            <person name="Hugenholtz P."/>
            <person name="Kyrpides N.C."/>
            <person name="Klenk H.P."/>
        </authorList>
    </citation>
    <scope>NUCLEOTIDE SEQUENCE [LARGE SCALE GENOMIC DNA]</scope>
    <source>
        <strain evidence="3">ATCC 43885 / DSM 4810 / JCM 11609 / LMG 19847 / NBRC 14762 / NCIMB 9860 / 6-10</strain>
    </source>
</reference>
<dbReference type="PATRIC" id="fig|446465.5.peg.1502"/>
<evidence type="ECO:0000256" key="1">
    <source>
        <dbReference type="SAM" id="MobiDB-lite"/>
    </source>
</evidence>
<proteinExistence type="predicted"/>
<dbReference type="KEGG" id="bfa:Bfae_15080"/>
<dbReference type="OrthoDB" id="3253436at2"/>
<protein>
    <submittedName>
        <fullName evidence="2">Pyrimidine dimer DNA glycosylase /DNA-(Apurinic or apyrimidinic site) lyase</fullName>
    </submittedName>
</protein>
<evidence type="ECO:0000313" key="2">
    <source>
        <dbReference type="EMBL" id="ACU85338.1"/>
    </source>
</evidence>
<feature type="region of interest" description="Disordered" evidence="1">
    <location>
        <begin position="143"/>
        <end position="162"/>
    </location>
</feature>
<evidence type="ECO:0000313" key="3">
    <source>
        <dbReference type="Proteomes" id="UP000001919"/>
    </source>
</evidence>
<dbReference type="GO" id="GO:0016829">
    <property type="term" value="F:lyase activity"/>
    <property type="evidence" value="ECO:0007669"/>
    <property type="project" value="UniProtKB-KW"/>
</dbReference>
<keyword evidence="3" id="KW-1185">Reference proteome</keyword>
<organism evidence="2 3">
    <name type="scientific">Brachybacterium faecium (strain ATCC 43885 / DSM 4810 / JCM 11609 / LMG 19847 / NBRC 14762 / NCIMB 9860 / 6-10)</name>
    <dbReference type="NCBI Taxonomy" id="446465"/>
    <lineage>
        <taxon>Bacteria</taxon>
        <taxon>Bacillati</taxon>
        <taxon>Actinomycetota</taxon>
        <taxon>Actinomycetes</taxon>
        <taxon>Micrococcales</taxon>
        <taxon>Dermabacteraceae</taxon>
        <taxon>Brachybacterium</taxon>
    </lineage>
</organism>
<dbReference type="HOGENOM" id="CLU_120482_0_0_11"/>
<dbReference type="Pfam" id="PF03013">
    <property type="entry name" value="Pyr_excise"/>
    <property type="match status" value="1"/>
</dbReference>
<gene>
    <name evidence="2" type="ordered locus">Bfae_15080</name>
</gene>
<dbReference type="Proteomes" id="UP000001919">
    <property type="component" value="Chromosome"/>
</dbReference>
<name>C7MCN1_BRAFD</name>
<feature type="compositionally biased region" description="Basic and acidic residues" evidence="1">
    <location>
        <begin position="143"/>
        <end position="153"/>
    </location>
</feature>
<dbReference type="InterPro" id="IPR004260">
    <property type="entry name" value="Pyr-dimer_DNA_glycosylase"/>
</dbReference>
<dbReference type="EMBL" id="CP001643">
    <property type="protein sequence ID" value="ACU85338.1"/>
    <property type="molecule type" value="Genomic_DNA"/>
</dbReference>
<dbReference type="STRING" id="446465.Bfae_15080"/>
<dbReference type="eggNOG" id="ENOG503195F">
    <property type="taxonomic scope" value="Bacteria"/>
</dbReference>
<dbReference type="AlphaFoldDB" id="C7MCN1"/>